<comment type="similarity">
    <text evidence="1">Belongs to the arsA ATPase family.</text>
</comment>
<accession>A0ABW3U7M5</accession>
<dbReference type="PANTHER" id="PTHR10803:SF3">
    <property type="entry name" value="ATPASE GET3"/>
    <property type="match status" value="1"/>
</dbReference>
<gene>
    <name evidence="6" type="ORF">ACFQ2X_07975</name>
</gene>
<dbReference type="InterPro" id="IPR025723">
    <property type="entry name" value="ArsA/GET3_ATPase-like"/>
</dbReference>
<comment type="catalytic activity">
    <reaction evidence="2">
        <text>arsenite(in) + ATP + H2O = arsenite(out) + ADP + phosphate + H(+)</text>
        <dbReference type="Rhea" id="RHEA:11348"/>
        <dbReference type="ChEBI" id="CHEBI:15377"/>
        <dbReference type="ChEBI" id="CHEBI:15378"/>
        <dbReference type="ChEBI" id="CHEBI:29242"/>
        <dbReference type="ChEBI" id="CHEBI:30616"/>
        <dbReference type="ChEBI" id="CHEBI:43474"/>
        <dbReference type="ChEBI" id="CHEBI:456216"/>
        <dbReference type="EC" id="7.3.2.7"/>
    </reaction>
</comment>
<evidence type="ECO:0000256" key="1">
    <source>
        <dbReference type="ARBA" id="ARBA00011040"/>
    </source>
</evidence>
<dbReference type="EMBL" id="JBHTLR010000007">
    <property type="protein sequence ID" value="MFD1216530.1"/>
    <property type="molecule type" value="Genomic_DNA"/>
</dbReference>
<organism evidence="6 7">
    <name type="scientific">Microbulbifer celer</name>
    <dbReference type="NCBI Taxonomy" id="435905"/>
    <lineage>
        <taxon>Bacteria</taxon>
        <taxon>Pseudomonadati</taxon>
        <taxon>Pseudomonadota</taxon>
        <taxon>Gammaproteobacteria</taxon>
        <taxon>Cellvibrionales</taxon>
        <taxon>Microbulbiferaceae</taxon>
        <taxon>Microbulbifer</taxon>
    </lineage>
</organism>
<evidence type="ECO:0000313" key="6">
    <source>
        <dbReference type="EMBL" id="MFD1216530.1"/>
    </source>
</evidence>
<name>A0ABW3U7M5_9GAMM</name>
<keyword evidence="7" id="KW-1185">Reference proteome</keyword>
<dbReference type="EC" id="7.3.2.7" evidence="3"/>
<evidence type="ECO:0000256" key="3">
    <source>
        <dbReference type="ARBA" id="ARBA00066752"/>
    </source>
</evidence>
<dbReference type="NCBIfam" id="TIGR00345">
    <property type="entry name" value="GET3_arsA_TRC40"/>
    <property type="match status" value="1"/>
</dbReference>
<sequence length="353" mass="38372">MASIDLQSLLRHRLLMVGGKGGVGKTSIAASLALIAAKRGRRTLLVSTDPAHNLSDIFQVPLGPDSKTIAHNLDAVELSPERELDEYLESIRKQMLPHVAVGMRPALERQLQSTRHSPGAEEAALLERITYLMDQREEYDLLIFDTAPTGHTLRLLSLPQTMAAWSAGLLAQKQRSKGLASLLAHLDPGRDINNPLAEPEKRQPGASNSPVLAPMEAREQRFRRAAKCLTDTTESTFLFVMTPERLPLLETGRAVKALSEKGVSIAGVLCNRVLPPQAETVGFLKAVLHQQRTVLAESERVFKKIPQGQLALMENAVAGREGVELFAKELEQVLDGALKQSVEAGRSSADAAG</sequence>
<dbReference type="PANTHER" id="PTHR10803">
    <property type="entry name" value="ARSENICAL PUMP-DRIVING ATPASE ARSENITE-TRANSLOCATING ATPASE"/>
    <property type="match status" value="1"/>
</dbReference>
<evidence type="ECO:0000313" key="7">
    <source>
        <dbReference type="Proteomes" id="UP001597264"/>
    </source>
</evidence>
<dbReference type="CDD" id="cd02035">
    <property type="entry name" value="ArsA"/>
    <property type="match status" value="1"/>
</dbReference>
<proteinExistence type="inferred from homology"/>
<dbReference type="Pfam" id="PF02374">
    <property type="entry name" value="ArsA_ATPase"/>
    <property type="match status" value="1"/>
</dbReference>
<reference evidence="7" key="1">
    <citation type="journal article" date="2019" name="Int. J. Syst. Evol. Microbiol.">
        <title>The Global Catalogue of Microorganisms (GCM) 10K type strain sequencing project: providing services to taxonomists for standard genome sequencing and annotation.</title>
        <authorList>
            <consortium name="The Broad Institute Genomics Platform"/>
            <consortium name="The Broad Institute Genome Sequencing Center for Infectious Disease"/>
            <person name="Wu L."/>
            <person name="Ma J."/>
        </authorList>
    </citation>
    <scope>NUCLEOTIDE SEQUENCE [LARGE SCALE GENOMIC DNA]</scope>
    <source>
        <strain evidence="7">CCUG 54356</strain>
    </source>
</reference>
<dbReference type="InterPro" id="IPR016300">
    <property type="entry name" value="ATPase_ArsA/GET3"/>
</dbReference>
<dbReference type="RefSeq" id="WP_230438640.1">
    <property type="nucleotide sequence ID" value="NZ_CP087715.1"/>
</dbReference>
<dbReference type="Gene3D" id="3.40.50.300">
    <property type="entry name" value="P-loop containing nucleotide triphosphate hydrolases"/>
    <property type="match status" value="1"/>
</dbReference>
<evidence type="ECO:0000256" key="2">
    <source>
        <dbReference type="ARBA" id="ARBA00052296"/>
    </source>
</evidence>
<protein>
    <recommendedName>
        <fullName evidence="3">arsenite-transporting ATPase</fullName>
        <ecNumber evidence="3">7.3.2.7</ecNumber>
    </recommendedName>
</protein>
<evidence type="ECO:0000256" key="4">
    <source>
        <dbReference type="SAM" id="MobiDB-lite"/>
    </source>
</evidence>
<comment type="caution">
    <text evidence="6">The sequence shown here is derived from an EMBL/GenBank/DDBJ whole genome shotgun (WGS) entry which is preliminary data.</text>
</comment>
<feature type="domain" description="ArsA/GET3 Anion-transporting ATPase-like" evidence="5">
    <location>
        <begin position="13"/>
        <end position="331"/>
    </location>
</feature>
<dbReference type="Proteomes" id="UP001597264">
    <property type="component" value="Unassembled WGS sequence"/>
</dbReference>
<feature type="region of interest" description="Disordered" evidence="4">
    <location>
        <begin position="190"/>
        <end position="213"/>
    </location>
</feature>
<dbReference type="SUPFAM" id="SSF52540">
    <property type="entry name" value="P-loop containing nucleoside triphosphate hydrolases"/>
    <property type="match status" value="1"/>
</dbReference>
<dbReference type="InterPro" id="IPR027417">
    <property type="entry name" value="P-loop_NTPase"/>
</dbReference>
<evidence type="ECO:0000259" key="5">
    <source>
        <dbReference type="Pfam" id="PF02374"/>
    </source>
</evidence>